<evidence type="ECO:0000313" key="2">
    <source>
        <dbReference type="EMBL" id="GBN36092.1"/>
    </source>
</evidence>
<keyword evidence="3" id="KW-1185">Reference proteome</keyword>
<proteinExistence type="predicted"/>
<evidence type="ECO:0000313" key="3">
    <source>
        <dbReference type="Proteomes" id="UP000499080"/>
    </source>
</evidence>
<comment type="caution">
    <text evidence="2">The sequence shown here is derived from an EMBL/GenBank/DDBJ whole genome shotgun (WGS) entry which is preliminary data.</text>
</comment>
<accession>A0A4Y2NB02</accession>
<protein>
    <recommendedName>
        <fullName evidence="1">Retroviral polymerase SH3-like domain-containing protein</fullName>
    </recommendedName>
</protein>
<dbReference type="EMBL" id="BGPR01008787">
    <property type="protein sequence ID" value="GBN36092.1"/>
    <property type="molecule type" value="Genomic_DNA"/>
</dbReference>
<evidence type="ECO:0000259" key="1">
    <source>
        <dbReference type="Pfam" id="PF25597"/>
    </source>
</evidence>
<dbReference type="Proteomes" id="UP000499080">
    <property type="component" value="Unassembled WGS sequence"/>
</dbReference>
<dbReference type="InterPro" id="IPR057670">
    <property type="entry name" value="SH3_retrovirus"/>
</dbReference>
<organism evidence="2 3">
    <name type="scientific">Araneus ventricosus</name>
    <name type="common">Orbweaver spider</name>
    <name type="synonym">Epeira ventricosa</name>
    <dbReference type="NCBI Taxonomy" id="182803"/>
    <lineage>
        <taxon>Eukaryota</taxon>
        <taxon>Metazoa</taxon>
        <taxon>Ecdysozoa</taxon>
        <taxon>Arthropoda</taxon>
        <taxon>Chelicerata</taxon>
        <taxon>Arachnida</taxon>
        <taxon>Araneae</taxon>
        <taxon>Araneomorphae</taxon>
        <taxon>Entelegynae</taxon>
        <taxon>Araneoidea</taxon>
        <taxon>Araneidae</taxon>
        <taxon>Araneus</taxon>
    </lineage>
</organism>
<dbReference type="Pfam" id="PF25597">
    <property type="entry name" value="SH3_retrovirus"/>
    <property type="match status" value="1"/>
</dbReference>
<reference evidence="2 3" key="1">
    <citation type="journal article" date="2019" name="Sci. Rep.">
        <title>Orb-weaving spider Araneus ventricosus genome elucidates the spidroin gene catalogue.</title>
        <authorList>
            <person name="Kono N."/>
            <person name="Nakamura H."/>
            <person name="Ohtoshi R."/>
            <person name="Moran D.A.P."/>
            <person name="Shinohara A."/>
            <person name="Yoshida Y."/>
            <person name="Fujiwara M."/>
            <person name="Mori M."/>
            <person name="Tomita M."/>
            <person name="Arakawa K."/>
        </authorList>
    </citation>
    <scope>NUCLEOTIDE SEQUENCE [LARGE SCALE GENOMIC DNA]</scope>
</reference>
<name>A0A4Y2NB02_ARAVE</name>
<feature type="domain" description="Retroviral polymerase SH3-like" evidence="1">
    <location>
        <begin position="9"/>
        <end position="69"/>
    </location>
</feature>
<dbReference type="OrthoDB" id="8039805at2759"/>
<gene>
    <name evidence="2" type="ORF">AVEN_178782_1</name>
</gene>
<dbReference type="AlphaFoldDB" id="A0A4Y2NB02"/>
<sequence>MKHLERFGCKAFVHTPKQLRKKLDMRYKSGILVGYVLQTKGYKIWLPESRKVIETINVRFDESTPVKLDSNNHKFERVEAVLDPDYVTNNIILRTASYIDNNEIVLDEIYGESNESILVPPVGLGDDTFFPHVNSGRKSDVSQPNRNLIIIKLKIIVLKTN</sequence>